<feature type="domain" description="C2H2-type" evidence="16">
    <location>
        <begin position="459"/>
        <end position="482"/>
    </location>
</feature>
<dbReference type="EMBL" id="GBHO01024869">
    <property type="protein sequence ID" value="JAG18735.1"/>
    <property type="molecule type" value="Transcribed_RNA"/>
</dbReference>
<keyword evidence="12" id="KW-0539">Nucleus</keyword>
<feature type="domain" description="C2H2-type" evidence="16">
    <location>
        <begin position="232"/>
        <end position="254"/>
    </location>
</feature>
<dbReference type="AlphaFoldDB" id="A0A0A9XFI8"/>
<dbReference type="FunFam" id="3.30.160.60:FF:001732">
    <property type="entry name" value="Zgc:162936"/>
    <property type="match status" value="1"/>
</dbReference>
<dbReference type="EMBL" id="GDHC01016743">
    <property type="protein sequence ID" value="JAQ01886.1"/>
    <property type="molecule type" value="Transcribed_RNA"/>
</dbReference>
<feature type="domain" description="C2H2-type" evidence="16">
    <location>
        <begin position="288"/>
        <end position="315"/>
    </location>
</feature>
<feature type="binding site" evidence="14">
    <location>
        <position position="53"/>
    </location>
    <ligand>
        <name>Zn(2+)</name>
        <dbReference type="ChEBI" id="CHEBI:29105"/>
    </ligand>
</feature>
<comment type="similarity">
    <text evidence="2">Belongs to the krueppel C2H2-type zinc-finger protein family.</text>
</comment>
<organism evidence="18">
    <name type="scientific">Lygus hesperus</name>
    <name type="common">Western plant bug</name>
    <dbReference type="NCBI Taxonomy" id="30085"/>
    <lineage>
        <taxon>Eukaryota</taxon>
        <taxon>Metazoa</taxon>
        <taxon>Ecdysozoa</taxon>
        <taxon>Arthropoda</taxon>
        <taxon>Hexapoda</taxon>
        <taxon>Insecta</taxon>
        <taxon>Pterygota</taxon>
        <taxon>Neoptera</taxon>
        <taxon>Paraneoptera</taxon>
        <taxon>Hemiptera</taxon>
        <taxon>Heteroptera</taxon>
        <taxon>Panheteroptera</taxon>
        <taxon>Cimicomorpha</taxon>
        <taxon>Miridae</taxon>
        <taxon>Mirini</taxon>
        <taxon>Lygus</taxon>
    </lineage>
</organism>
<dbReference type="Pfam" id="PF13912">
    <property type="entry name" value="zf-C2H2_6"/>
    <property type="match status" value="1"/>
</dbReference>
<dbReference type="GO" id="GO:0000981">
    <property type="term" value="F:DNA-binding transcription factor activity, RNA polymerase II-specific"/>
    <property type="evidence" value="ECO:0007669"/>
    <property type="project" value="TreeGrafter"/>
</dbReference>
<evidence type="ECO:0000256" key="13">
    <source>
        <dbReference type="PROSITE-ProRule" id="PRU00042"/>
    </source>
</evidence>
<dbReference type="FunFam" id="3.30.160.60:FF:000624">
    <property type="entry name" value="zinc finger protein 697"/>
    <property type="match status" value="1"/>
</dbReference>
<dbReference type="FunFam" id="3.30.160.60:FF:001480">
    <property type="entry name" value="Si:cabz01071911.3"/>
    <property type="match status" value="1"/>
</dbReference>
<evidence type="ECO:0000256" key="12">
    <source>
        <dbReference type="ARBA" id="ARBA00023242"/>
    </source>
</evidence>
<dbReference type="SMART" id="SM00355">
    <property type="entry name" value="ZnF_C2H2"/>
    <property type="match status" value="10"/>
</dbReference>
<dbReference type="GO" id="GO:0000977">
    <property type="term" value="F:RNA polymerase II transcription regulatory region sequence-specific DNA binding"/>
    <property type="evidence" value="ECO:0007669"/>
    <property type="project" value="TreeGrafter"/>
</dbReference>
<keyword evidence="10" id="KW-0238">DNA-binding</keyword>
<accession>A0A0A9XFI8</accession>
<feature type="domain" description="ZAD" evidence="17">
    <location>
        <begin position="5"/>
        <end position="80"/>
    </location>
</feature>
<dbReference type="GO" id="GO:0003682">
    <property type="term" value="F:chromatin binding"/>
    <property type="evidence" value="ECO:0007669"/>
    <property type="project" value="UniProtKB-ARBA"/>
</dbReference>
<reference evidence="18" key="2">
    <citation type="submission" date="2014-07" db="EMBL/GenBank/DDBJ databases">
        <authorList>
            <person name="Hull J."/>
        </authorList>
    </citation>
    <scope>NUCLEOTIDE SEQUENCE</scope>
</reference>
<dbReference type="SUPFAM" id="SSF57716">
    <property type="entry name" value="Glucocorticoid receptor-like (DNA-binding domain)"/>
    <property type="match status" value="1"/>
</dbReference>
<dbReference type="PANTHER" id="PTHR24381">
    <property type="entry name" value="ZINC FINGER PROTEIN"/>
    <property type="match status" value="1"/>
</dbReference>
<feature type="domain" description="C2H2-type" evidence="16">
    <location>
        <begin position="375"/>
        <end position="402"/>
    </location>
</feature>
<dbReference type="GO" id="GO:0008270">
    <property type="term" value="F:zinc ion binding"/>
    <property type="evidence" value="ECO:0007669"/>
    <property type="project" value="UniProtKB-UniRule"/>
</dbReference>
<protein>
    <submittedName>
        <fullName evidence="20">Zinc finger protein 782</fullName>
    </submittedName>
</protein>
<feature type="binding site" evidence="14">
    <location>
        <position position="10"/>
    </location>
    <ligand>
        <name>Zn(2+)</name>
        <dbReference type="ChEBI" id="CHEBI:29105"/>
    </ligand>
</feature>
<sequence>MDALELCRLCALEKDNLLGIYDSEGLRLALDAKIKKCLNLEISEREHFPKSICLECYSKLDAFDEFLDNSINAQATLSILYPDDTEKCDQLNELQLPEENIKQPSEEEYEEEEGEYILGEVQGDLVINKSEFLETDKSFSESLQAATGSLEHCEEADVATNILSTVDDEFIQAKTGVEERLGEGSDGDAESISMDKEIIPGVWLCSDCSLQFTDVTDLRKHHRNEHNQDPRYLCDFCSKLFIDFSTFLIHLRRHKNCLKYSCEVCGKFFSNKKVVDAHRMVHTNAKPYVCSQCGKSFRQQNALYLHSKCHLPEDIKHKFPCELCSKKFSSKPNLQTHMRIHAGLRNFTCDQCGKSFIQKGNLDAHLLTHTHDKPYECEQCDKRFKTGMQLRKHHSVHTGAKPHQCDVCGRTFREKGTLREHHRIHTGAMPFTCEYCGKAFRFKGILTTHRRQHTGERPYSCHECQHHFTNWPNYNKHMKRRHGINTSRSARSDKQAPVQNQQPSQPPPPQQPAPTPVSAPAPIYQEIQAADLYTNIQSQNLAATLPTYMAYNVYSLSQVTGLDGTTIEIMPRQTITLKEATGNSINFQT</sequence>
<dbReference type="InterPro" id="IPR013087">
    <property type="entry name" value="Znf_C2H2_type"/>
</dbReference>
<dbReference type="InterPro" id="IPR012934">
    <property type="entry name" value="Znf_AD"/>
</dbReference>
<keyword evidence="8" id="KW-0832">Ubl conjugation</keyword>
<evidence type="ECO:0000256" key="11">
    <source>
        <dbReference type="ARBA" id="ARBA00023163"/>
    </source>
</evidence>
<keyword evidence="4 14" id="KW-0479">Metal-binding</keyword>
<evidence type="ECO:0000256" key="5">
    <source>
        <dbReference type="ARBA" id="ARBA00022737"/>
    </source>
</evidence>
<keyword evidence="5" id="KW-0677">Repeat</keyword>
<feature type="domain" description="C2H2-type" evidence="16">
    <location>
        <begin position="260"/>
        <end position="287"/>
    </location>
</feature>
<evidence type="ECO:0000313" key="20">
    <source>
        <dbReference type="EMBL" id="JAQ01886.1"/>
    </source>
</evidence>
<feature type="compositionally biased region" description="Pro residues" evidence="15">
    <location>
        <begin position="504"/>
        <end position="519"/>
    </location>
</feature>
<reference evidence="18" key="1">
    <citation type="journal article" date="2014" name="PLoS ONE">
        <title>Transcriptome-Based Identification of ABC Transporters in the Western Tarnished Plant Bug Lygus hesperus.</title>
        <authorList>
            <person name="Hull J.J."/>
            <person name="Chaney K."/>
            <person name="Geib S.M."/>
            <person name="Fabrick J.A."/>
            <person name="Brent C.S."/>
            <person name="Walsh D."/>
            <person name="Lavine L.C."/>
        </authorList>
    </citation>
    <scope>NUCLEOTIDE SEQUENCE</scope>
</reference>
<keyword evidence="11" id="KW-0804">Transcription</keyword>
<evidence type="ECO:0000256" key="8">
    <source>
        <dbReference type="ARBA" id="ARBA00022843"/>
    </source>
</evidence>
<reference evidence="20" key="3">
    <citation type="journal article" date="2016" name="Gigascience">
        <title>De novo construction of an expanded transcriptome assembly for the western tarnished plant bug, Lygus hesperus.</title>
        <authorList>
            <person name="Tassone E.E."/>
            <person name="Geib S.M."/>
            <person name="Hall B."/>
            <person name="Fabrick J.A."/>
            <person name="Brent C.S."/>
            <person name="Hull J.J."/>
        </authorList>
    </citation>
    <scope>NUCLEOTIDE SEQUENCE</scope>
</reference>
<dbReference type="FunFam" id="3.30.160.60:FF:000030">
    <property type="entry name" value="Zinc finger protein 628"/>
    <property type="match status" value="1"/>
</dbReference>
<dbReference type="PANTHER" id="PTHR24381:SF450">
    <property type="entry name" value="GASTRULA ZINC FINGER PROTEIN XLCGF26.1-LIKE-RELATED"/>
    <property type="match status" value="1"/>
</dbReference>
<evidence type="ECO:0000256" key="14">
    <source>
        <dbReference type="PROSITE-ProRule" id="PRU01263"/>
    </source>
</evidence>
<evidence type="ECO:0000259" key="16">
    <source>
        <dbReference type="PROSITE" id="PS50157"/>
    </source>
</evidence>
<dbReference type="InterPro" id="IPR036236">
    <property type="entry name" value="Znf_C2H2_sf"/>
</dbReference>
<evidence type="ECO:0000313" key="19">
    <source>
        <dbReference type="EMBL" id="JAG18735.1"/>
    </source>
</evidence>
<proteinExistence type="inferred from homology"/>
<dbReference type="SMART" id="SM00868">
    <property type="entry name" value="zf-AD"/>
    <property type="match status" value="1"/>
</dbReference>
<dbReference type="PROSITE" id="PS50157">
    <property type="entry name" value="ZINC_FINGER_C2H2_2"/>
    <property type="match status" value="10"/>
</dbReference>
<feature type="binding site" evidence="14">
    <location>
        <position position="7"/>
    </location>
    <ligand>
        <name>Zn(2+)</name>
        <dbReference type="ChEBI" id="CHEBI:29105"/>
    </ligand>
</feature>
<feature type="region of interest" description="Disordered" evidence="15">
    <location>
        <begin position="483"/>
        <end position="519"/>
    </location>
</feature>
<evidence type="ECO:0000256" key="9">
    <source>
        <dbReference type="ARBA" id="ARBA00023015"/>
    </source>
</evidence>
<evidence type="ECO:0000256" key="2">
    <source>
        <dbReference type="ARBA" id="ARBA00006991"/>
    </source>
</evidence>
<name>A0A0A9XFI8_LYGHE</name>
<dbReference type="PROSITE" id="PS51915">
    <property type="entry name" value="ZAD"/>
    <property type="match status" value="1"/>
</dbReference>
<evidence type="ECO:0000256" key="1">
    <source>
        <dbReference type="ARBA" id="ARBA00004123"/>
    </source>
</evidence>
<feature type="domain" description="C2H2-type" evidence="16">
    <location>
        <begin position="319"/>
        <end position="346"/>
    </location>
</feature>
<keyword evidence="7 14" id="KW-0862">Zinc</keyword>
<evidence type="ECO:0000256" key="7">
    <source>
        <dbReference type="ARBA" id="ARBA00022833"/>
    </source>
</evidence>
<keyword evidence="6 13" id="KW-0863">Zinc-finger</keyword>
<evidence type="ECO:0000256" key="15">
    <source>
        <dbReference type="SAM" id="MobiDB-lite"/>
    </source>
</evidence>
<evidence type="ECO:0000256" key="4">
    <source>
        <dbReference type="ARBA" id="ARBA00022723"/>
    </source>
</evidence>
<dbReference type="GO" id="GO:0000785">
    <property type="term" value="C:chromatin"/>
    <property type="evidence" value="ECO:0007669"/>
    <property type="project" value="UniProtKB-ARBA"/>
</dbReference>
<feature type="domain" description="C2H2-type" evidence="16">
    <location>
        <begin position="347"/>
        <end position="374"/>
    </location>
</feature>
<evidence type="ECO:0000256" key="6">
    <source>
        <dbReference type="ARBA" id="ARBA00022771"/>
    </source>
</evidence>
<dbReference type="GO" id="GO:0045893">
    <property type="term" value="P:positive regulation of DNA-templated transcription"/>
    <property type="evidence" value="ECO:0007669"/>
    <property type="project" value="UniProtKB-ARBA"/>
</dbReference>
<keyword evidence="3" id="KW-1017">Isopeptide bond</keyword>
<feature type="domain" description="C2H2-type" evidence="16">
    <location>
        <begin position="203"/>
        <end position="231"/>
    </location>
</feature>
<feature type="domain" description="C2H2-type" evidence="16">
    <location>
        <begin position="403"/>
        <end position="430"/>
    </location>
</feature>
<feature type="binding site" evidence="14">
    <location>
        <position position="56"/>
    </location>
    <ligand>
        <name>Zn(2+)</name>
        <dbReference type="ChEBI" id="CHEBI:29105"/>
    </ligand>
</feature>
<evidence type="ECO:0000256" key="10">
    <source>
        <dbReference type="ARBA" id="ARBA00023125"/>
    </source>
</evidence>
<dbReference type="Gene3D" id="3.40.1800.20">
    <property type="match status" value="1"/>
</dbReference>
<dbReference type="EMBL" id="GBHO01024870">
    <property type="protein sequence ID" value="JAG18734.1"/>
    <property type="molecule type" value="Transcribed_RNA"/>
</dbReference>
<dbReference type="GO" id="GO:0040029">
    <property type="term" value="P:epigenetic regulation of gene expression"/>
    <property type="evidence" value="ECO:0007669"/>
    <property type="project" value="UniProtKB-ARBA"/>
</dbReference>
<dbReference type="SUPFAM" id="SSF57667">
    <property type="entry name" value="beta-beta-alpha zinc fingers"/>
    <property type="match status" value="5"/>
</dbReference>
<evidence type="ECO:0000259" key="17">
    <source>
        <dbReference type="PROSITE" id="PS51915"/>
    </source>
</evidence>
<dbReference type="Gene3D" id="3.30.160.60">
    <property type="entry name" value="Classic Zinc Finger"/>
    <property type="match status" value="9"/>
</dbReference>
<dbReference type="Pfam" id="PF07776">
    <property type="entry name" value="zf-AD"/>
    <property type="match status" value="1"/>
</dbReference>
<evidence type="ECO:0000256" key="3">
    <source>
        <dbReference type="ARBA" id="ARBA00022499"/>
    </source>
</evidence>
<dbReference type="FunFam" id="3.30.160.60:FF:000690">
    <property type="entry name" value="Zinc finger protein 354C"/>
    <property type="match status" value="1"/>
</dbReference>
<feature type="domain" description="C2H2-type" evidence="16">
    <location>
        <begin position="431"/>
        <end position="458"/>
    </location>
</feature>
<comment type="subcellular location">
    <subcellularLocation>
        <location evidence="1">Nucleus</location>
    </subcellularLocation>
</comment>
<evidence type="ECO:0000313" key="18">
    <source>
        <dbReference type="EMBL" id="JAG18734.1"/>
    </source>
</evidence>
<dbReference type="GO" id="GO:0005634">
    <property type="term" value="C:nucleus"/>
    <property type="evidence" value="ECO:0007669"/>
    <property type="project" value="UniProtKB-SubCell"/>
</dbReference>
<dbReference type="FunFam" id="3.30.160.60:FF:001228">
    <property type="entry name" value="Zinc finger protein 236"/>
    <property type="match status" value="1"/>
</dbReference>
<gene>
    <name evidence="20" type="primary">ZNF782_3</name>
    <name evidence="18" type="ORF">CM83_75090</name>
    <name evidence="19" type="ORF">CM83_75094</name>
    <name evidence="20" type="ORF">g.52557</name>
</gene>
<dbReference type="PROSITE" id="PS00028">
    <property type="entry name" value="ZINC_FINGER_C2H2_1"/>
    <property type="match status" value="10"/>
</dbReference>
<keyword evidence="9" id="KW-0805">Transcription regulation</keyword>
<dbReference type="Pfam" id="PF00096">
    <property type="entry name" value="zf-C2H2"/>
    <property type="match status" value="7"/>
</dbReference>